<feature type="region of interest" description="Disordered" evidence="1">
    <location>
        <begin position="81"/>
        <end position="108"/>
    </location>
</feature>
<dbReference type="EMBL" id="VFSU01000022">
    <property type="protein sequence ID" value="TPE61587.1"/>
    <property type="molecule type" value="Genomic_DNA"/>
</dbReference>
<feature type="compositionally biased region" description="Pro residues" evidence="1">
    <location>
        <begin position="86"/>
        <end position="104"/>
    </location>
</feature>
<comment type="caution">
    <text evidence="2">The sequence shown here is derived from an EMBL/GenBank/DDBJ whole genome shotgun (WGS) entry which is preliminary data.</text>
</comment>
<reference evidence="2 3" key="1">
    <citation type="submission" date="2019-06" db="EMBL/GenBank/DDBJ databases">
        <authorList>
            <person name="Lee I."/>
            <person name="Jang G.I."/>
            <person name="Hwang C.Y."/>
        </authorList>
    </citation>
    <scope>NUCLEOTIDE SEQUENCE [LARGE SCALE GENOMIC DNA]</scope>
    <source>
        <strain evidence="2 3">PAMC 28131</strain>
    </source>
</reference>
<keyword evidence="3" id="KW-1185">Reference proteome</keyword>
<evidence type="ECO:0000313" key="3">
    <source>
        <dbReference type="Proteomes" id="UP000319897"/>
    </source>
</evidence>
<name>A0A501XN69_9SPHN</name>
<dbReference type="Proteomes" id="UP000319897">
    <property type="component" value="Unassembled WGS sequence"/>
</dbReference>
<dbReference type="OrthoDB" id="5984161at2"/>
<proteinExistence type="predicted"/>
<sequence length="346" mass="37121">MPSLAPAFPCRPGLRKHIEQPATNAAERFCHAGRSHCLLQLSGRPTCSRQGQKMRSTTLAIVSGIALAIPAHAQVAQTLPARPTVPTRPSPPAQTLPAPVPPSGPGHSWDQSHNLPQYFAGTVRCESQNHRTRTCRANTQNRVEIVQVHGGSCQRHRSFSYTSTNITVSDGCRATFAYGYGNVRPRADSGSSALPWVLAGAGATAGIIAIANSGNDKPQEEARPAPVQPAPPPPAPETKPAPKPEPQTPQPPFASLPPAKLDANIQLLTPDQQRSMQPCLFEAARQTGVTGGSHLRLDSVDEIVQGNGGWRFRFRATGTWPNGQRQYSAFCRATPTQVIEFTVSRP</sequence>
<feature type="compositionally biased region" description="Pro residues" evidence="1">
    <location>
        <begin position="226"/>
        <end position="255"/>
    </location>
</feature>
<dbReference type="AlphaFoldDB" id="A0A501XN69"/>
<feature type="region of interest" description="Disordered" evidence="1">
    <location>
        <begin position="215"/>
        <end position="258"/>
    </location>
</feature>
<accession>A0A501XN69</accession>
<protein>
    <submittedName>
        <fullName evidence="2">DUF3011 domain-containing protein</fullName>
    </submittedName>
</protein>
<evidence type="ECO:0000313" key="2">
    <source>
        <dbReference type="EMBL" id="TPE61587.1"/>
    </source>
</evidence>
<dbReference type="InterPro" id="IPR021381">
    <property type="entry name" value="DUF3011"/>
</dbReference>
<dbReference type="Pfam" id="PF11218">
    <property type="entry name" value="DUF3011"/>
    <property type="match status" value="1"/>
</dbReference>
<gene>
    <name evidence="2" type="ORF">FJQ54_08360</name>
</gene>
<organism evidence="2 3">
    <name type="scientific">Sandaracinobacter neustonicus</name>
    <dbReference type="NCBI Taxonomy" id="1715348"/>
    <lineage>
        <taxon>Bacteria</taxon>
        <taxon>Pseudomonadati</taxon>
        <taxon>Pseudomonadota</taxon>
        <taxon>Alphaproteobacteria</taxon>
        <taxon>Sphingomonadales</taxon>
        <taxon>Sphingosinicellaceae</taxon>
        <taxon>Sandaracinobacter</taxon>
    </lineage>
</organism>
<evidence type="ECO:0000256" key="1">
    <source>
        <dbReference type="SAM" id="MobiDB-lite"/>
    </source>
</evidence>